<sequence length="73" mass="7869">VGDLRRLVRPPAADGWAAVLGWYSLIHLAPGELAEAVSARARPLAADGLLVLALHTGGPQRVRHLDEWFGHEV</sequence>
<organism evidence="1 2">
    <name type="scientific">Nocardioides abyssi</name>
    <dbReference type="NCBI Taxonomy" id="3058370"/>
    <lineage>
        <taxon>Bacteria</taxon>
        <taxon>Bacillati</taxon>
        <taxon>Actinomycetota</taxon>
        <taxon>Actinomycetes</taxon>
        <taxon>Propionibacteriales</taxon>
        <taxon>Nocardioidaceae</taxon>
        <taxon>Nocardioides</taxon>
    </lineage>
</organism>
<proteinExistence type="predicted"/>
<keyword evidence="2" id="KW-1185">Reference proteome</keyword>
<evidence type="ECO:0000313" key="1">
    <source>
        <dbReference type="EMBL" id="MDN4163801.1"/>
    </source>
</evidence>
<protein>
    <submittedName>
        <fullName evidence="1">DUF480 domain-containing protein</fullName>
    </submittedName>
</protein>
<dbReference type="Proteomes" id="UP001168537">
    <property type="component" value="Unassembled WGS sequence"/>
</dbReference>
<dbReference type="EMBL" id="JAUHJR010000280">
    <property type="protein sequence ID" value="MDN4163801.1"/>
    <property type="molecule type" value="Genomic_DNA"/>
</dbReference>
<dbReference type="InterPro" id="IPR029063">
    <property type="entry name" value="SAM-dependent_MTases_sf"/>
</dbReference>
<feature type="non-terminal residue" evidence="1">
    <location>
        <position position="1"/>
    </location>
</feature>
<reference evidence="1" key="1">
    <citation type="submission" date="2023-06" db="EMBL/GenBank/DDBJ databases">
        <title>Draft genome sequence of Nocardioides sp. SOB72.</title>
        <authorList>
            <person name="Zhang G."/>
        </authorList>
    </citation>
    <scope>NUCLEOTIDE SEQUENCE</scope>
    <source>
        <strain evidence="1">SOB72</strain>
    </source>
</reference>
<dbReference type="Gene3D" id="3.40.50.150">
    <property type="entry name" value="Vaccinia Virus protein VP39"/>
    <property type="match status" value="1"/>
</dbReference>
<comment type="caution">
    <text evidence="1">The sequence shown here is derived from an EMBL/GenBank/DDBJ whole genome shotgun (WGS) entry which is preliminary data.</text>
</comment>
<feature type="non-terminal residue" evidence="1">
    <location>
        <position position="73"/>
    </location>
</feature>
<evidence type="ECO:0000313" key="2">
    <source>
        <dbReference type="Proteomes" id="UP001168537"/>
    </source>
</evidence>
<gene>
    <name evidence="1" type="ORF">QWY29_20760</name>
</gene>
<name>A0ABT8F031_9ACTN</name>
<accession>A0ABT8F031</accession>